<gene>
    <name evidence="1" type="ORF">C1I91_01555</name>
</gene>
<dbReference type="AlphaFoldDB" id="A0A410DN05"/>
<dbReference type="OrthoDB" id="5872at2"/>
<organism evidence="1 2">
    <name type="scientific">Clostridium manihotivorum</name>
    <dbReference type="NCBI Taxonomy" id="2320868"/>
    <lineage>
        <taxon>Bacteria</taxon>
        <taxon>Bacillati</taxon>
        <taxon>Bacillota</taxon>
        <taxon>Clostridia</taxon>
        <taxon>Eubacteriales</taxon>
        <taxon>Clostridiaceae</taxon>
        <taxon>Clostridium</taxon>
    </lineage>
</organism>
<dbReference type="Gene3D" id="3.10.450.50">
    <property type="match status" value="1"/>
</dbReference>
<accession>A0A410DN05</accession>
<dbReference type="Pfam" id="PF02810">
    <property type="entry name" value="SEC-C"/>
    <property type="match status" value="1"/>
</dbReference>
<evidence type="ECO:0008006" key="3">
    <source>
        <dbReference type="Google" id="ProtNLM"/>
    </source>
</evidence>
<dbReference type="RefSeq" id="WP_128210906.1">
    <property type="nucleotide sequence ID" value="NZ_CP025746.1"/>
</dbReference>
<sequence>MSLYSQWTDMVVEYVKTKGEEAFWVEYSDIERRVYTDLLAAHNTVKKSTIAELAKTYNTTTEFIMGFVDGINESLKNPYDLETVEADQELAFDINFEQLYFNMLDAKADYLYELPQWEGIFSVEKRKEIAVQYRESKIVRNENKIGRNDPCPCGSGKKYKKCCGKAE</sequence>
<reference evidence="1 2" key="1">
    <citation type="submission" date="2018-01" db="EMBL/GenBank/DDBJ databases">
        <title>Genome Sequencing and Assembly of Anaerobacter polyendosporus strain CT4.</title>
        <authorList>
            <person name="Tachaapaikoon C."/>
            <person name="Sutheeworapong S."/>
            <person name="Jenjaroenpun P."/>
            <person name="Wongsurawat T."/>
            <person name="Nookeaw I."/>
            <person name="Cheawchanlertfa P."/>
            <person name="Kosugi A."/>
            <person name="Cheevadhanarak S."/>
            <person name="Ratanakhanokchai K."/>
        </authorList>
    </citation>
    <scope>NUCLEOTIDE SEQUENCE [LARGE SCALE GENOMIC DNA]</scope>
    <source>
        <strain evidence="1 2">CT4</strain>
    </source>
</reference>
<dbReference type="PANTHER" id="PTHR33747:SF1">
    <property type="entry name" value="ADENYLATE CYCLASE-ASSOCIATED CAP C-TERMINAL DOMAIN-CONTAINING PROTEIN"/>
    <property type="match status" value="1"/>
</dbReference>
<dbReference type="NCBIfam" id="NF004088">
    <property type="entry name" value="PRK05590.1"/>
    <property type="match status" value="1"/>
</dbReference>
<dbReference type="InterPro" id="IPR004027">
    <property type="entry name" value="SEC_C_motif"/>
</dbReference>
<dbReference type="EMBL" id="CP025746">
    <property type="protein sequence ID" value="QAA30454.1"/>
    <property type="molecule type" value="Genomic_DNA"/>
</dbReference>
<dbReference type="Proteomes" id="UP000286268">
    <property type="component" value="Chromosome"/>
</dbReference>
<dbReference type="PANTHER" id="PTHR33747">
    <property type="entry name" value="UPF0225 PROTEIN SCO1677"/>
    <property type="match status" value="1"/>
</dbReference>
<evidence type="ECO:0000313" key="1">
    <source>
        <dbReference type="EMBL" id="QAA30454.1"/>
    </source>
</evidence>
<dbReference type="SUPFAM" id="SSF103642">
    <property type="entry name" value="Sec-C motif"/>
    <property type="match status" value="1"/>
</dbReference>
<proteinExistence type="predicted"/>
<name>A0A410DN05_9CLOT</name>
<evidence type="ECO:0000313" key="2">
    <source>
        <dbReference type="Proteomes" id="UP000286268"/>
    </source>
</evidence>
<dbReference type="KEGG" id="cmah:C1I91_01555"/>
<protein>
    <recommendedName>
        <fullName evidence="3">SEC-C motif-containing protein</fullName>
    </recommendedName>
</protein>
<keyword evidence="2" id="KW-1185">Reference proteome</keyword>